<evidence type="ECO:0000256" key="7">
    <source>
        <dbReference type="ARBA" id="ARBA00022553"/>
    </source>
</evidence>
<feature type="domain" description="Complex 1 LYR protein" evidence="17">
    <location>
        <begin position="13"/>
        <end position="70"/>
    </location>
</feature>
<evidence type="ECO:0000313" key="19">
    <source>
        <dbReference type="Proteomes" id="UP000247702"/>
    </source>
</evidence>
<evidence type="ECO:0000256" key="9">
    <source>
        <dbReference type="ARBA" id="ARBA00022792"/>
    </source>
</evidence>
<keyword evidence="7" id="KW-0597">Phosphoprotein</keyword>
<comment type="function">
    <text evidence="1">Accessory subunit of the mitochondrial membrane respiratory chain NADH dehydrogenase (Complex I), that is believed to be not involved in catalysis. Complex I functions in the transfer of electrons from NADH to the respiratory chain. The immediate electron acceptor for the enzyme is believed to be ubiquinone.</text>
</comment>
<sequence length="104" mass="12128">MIVFPLIYKMSKISSLYRRALKTSLNWYVDRISWRHAALEIRARFEANRNVTSTQELRKIILAAEKELEENSHPDPYKYPTAPGGTKWERNIPPPLFGENPVIS</sequence>
<evidence type="ECO:0000256" key="2">
    <source>
        <dbReference type="ARBA" id="ARBA00004443"/>
    </source>
</evidence>
<name>A0A2Z6RL07_9GLOM</name>
<reference evidence="18 19" key="1">
    <citation type="submission" date="2017-11" db="EMBL/GenBank/DDBJ databases">
        <title>The genome of Rhizophagus clarus HR1 reveals common genetic basis of auxotrophy among arbuscular mycorrhizal fungi.</title>
        <authorList>
            <person name="Kobayashi Y."/>
        </authorList>
    </citation>
    <scope>NUCLEOTIDE SEQUENCE [LARGE SCALE GENOMIC DNA]</scope>
    <source>
        <strain evidence="18 19">HR1</strain>
    </source>
</reference>
<evidence type="ECO:0000256" key="12">
    <source>
        <dbReference type="ARBA" id="ARBA00023128"/>
    </source>
</evidence>
<keyword evidence="12" id="KW-0496">Mitochondrion</keyword>
<comment type="similarity">
    <text evidence="3">Belongs to the complex I LYR family.</text>
</comment>
<dbReference type="InterPro" id="IPR008011">
    <property type="entry name" value="Complex1_LYR_dom"/>
</dbReference>
<dbReference type="Pfam" id="PF05347">
    <property type="entry name" value="Complex1_LYR"/>
    <property type="match status" value="1"/>
</dbReference>
<proteinExistence type="inferred from homology"/>
<evidence type="ECO:0000256" key="11">
    <source>
        <dbReference type="ARBA" id="ARBA00022990"/>
    </source>
</evidence>
<protein>
    <recommendedName>
        <fullName evidence="5">NADH dehydrogenase [ubiquinone] 1 beta subcomplex subunit 9</fullName>
    </recommendedName>
    <alternativeName>
        <fullName evidence="14">Complex I-B22</fullName>
    </alternativeName>
    <alternativeName>
        <fullName evidence="15">NADH-ubiquinone oxidoreductase B22 subunit</fullName>
    </alternativeName>
</protein>
<evidence type="ECO:0000256" key="15">
    <source>
        <dbReference type="ARBA" id="ARBA00032528"/>
    </source>
</evidence>
<evidence type="ECO:0000256" key="5">
    <source>
        <dbReference type="ARBA" id="ARBA00018684"/>
    </source>
</evidence>
<organism evidence="18 19">
    <name type="scientific">Rhizophagus clarus</name>
    <dbReference type="NCBI Taxonomy" id="94130"/>
    <lineage>
        <taxon>Eukaryota</taxon>
        <taxon>Fungi</taxon>
        <taxon>Fungi incertae sedis</taxon>
        <taxon>Mucoromycota</taxon>
        <taxon>Glomeromycotina</taxon>
        <taxon>Glomeromycetes</taxon>
        <taxon>Glomerales</taxon>
        <taxon>Glomeraceae</taxon>
        <taxon>Rhizophagus</taxon>
    </lineage>
</organism>
<evidence type="ECO:0000313" key="18">
    <source>
        <dbReference type="EMBL" id="GBC03608.1"/>
    </source>
</evidence>
<evidence type="ECO:0000256" key="8">
    <source>
        <dbReference type="ARBA" id="ARBA00022660"/>
    </source>
</evidence>
<evidence type="ECO:0000259" key="17">
    <source>
        <dbReference type="Pfam" id="PF05347"/>
    </source>
</evidence>
<evidence type="ECO:0000256" key="3">
    <source>
        <dbReference type="ARBA" id="ARBA00009508"/>
    </source>
</evidence>
<evidence type="ECO:0000256" key="4">
    <source>
        <dbReference type="ARBA" id="ARBA00011790"/>
    </source>
</evidence>
<comment type="subcellular location">
    <subcellularLocation>
        <location evidence="2">Mitochondrion inner membrane</location>
        <topology evidence="2">Peripheral membrane protein</topology>
        <orientation evidence="2">Matrix side</orientation>
    </subcellularLocation>
</comment>
<keyword evidence="8" id="KW-0679">Respiratory chain</keyword>
<dbReference type="GO" id="GO:0006120">
    <property type="term" value="P:mitochondrial electron transport, NADH to ubiquinone"/>
    <property type="evidence" value="ECO:0007669"/>
    <property type="project" value="InterPro"/>
</dbReference>
<dbReference type="PANTHER" id="PTHR12868:SF0">
    <property type="entry name" value="NADH DEHYDROGENASE [UBIQUINONE] 1 BETA SUBCOMPLEX SUBUNIT 9"/>
    <property type="match status" value="1"/>
</dbReference>
<evidence type="ECO:0000256" key="13">
    <source>
        <dbReference type="ARBA" id="ARBA00023136"/>
    </source>
</evidence>
<gene>
    <name evidence="18" type="ORF">RclHR1_05200019</name>
</gene>
<dbReference type="PANTHER" id="PTHR12868">
    <property type="entry name" value="NADH-UBIQUINONE OXIDOREDUCTASE B22 SUBUNIT"/>
    <property type="match status" value="1"/>
</dbReference>
<keyword evidence="19" id="KW-1185">Reference proteome</keyword>
<evidence type="ECO:0000256" key="14">
    <source>
        <dbReference type="ARBA" id="ARBA00030192"/>
    </source>
</evidence>
<evidence type="ECO:0000256" key="10">
    <source>
        <dbReference type="ARBA" id="ARBA00022982"/>
    </source>
</evidence>
<dbReference type="InterPro" id="IPR033034">
    <property type="entry name" value="NDUFB9"/>
</dbReference>
<keyword evidence="11" id="KW-0007">Acetylation</keyword>
<evidence type="ECO:0000256" key="6">
    <source>
        <dbReference type="ARBA" id="ARBA00022448"/>
    </source>
</evidence>
<keyword evidence="10" id="KW-0249">Electron transport</keyword>
<dbReference type="STRING" id="94130.A0A2Z6RL07"/>
<comment type="caution">
    <text evidence="18">The sequence shown here is derived from an EMBL/GenBank/DDBJ whole genome shotgun (WGS) entry which is preliminary data.</text>
</comment>
<keyword evidence="9" id="KW-0999">Mitochondrion inner membrane</keyword>
<dbReference type="AlphaFoldDB" id="A0A2Z6RL07"/>
<comment type="subunit">
    <text evidence="4">Mammalian complex I is composed of 45 different subunits.</text>
</comment>
<accession>A0A2Z6RL07</accession>
<keyword evidence="6" id="KW-0813">Transport</keyword>
<feature type="region of interest" description="Disordered" evidence="16">
    <location>
        <begin position="72"/>
        <end position="104"/>
    </location>
</feature>
<dbReference type="InterPro" id="IPR045292">
    <property type="entry name" value="Complex1_LYR_NDUFB9_LYRM3"/>
</dbReference>
<dbReference type="Proteomes" id="UP000247702">
    <property type="component" value="Unassembled WGS sequence"/>
</dbReference>
<keyword evidence="13" id="KW-0472">Membrane</keyword>
<dbReference type="GO" id="GO:0005743">
    <property type="term" value="C:mitochondrial inner membrane"/>
    <property type="evidence" value="ECO:0007669"/>
    <property type="project" value="UniProtKB-SubCell"/>
</dbReference>
<evidence type="ECO:0000256" key="1">
    <source>
        <dbReference type="ARBA" id="ARBA00002920"/>
    </source>
</evidence>
<dbReference type="EMBL" id="BEXD01003894">
    <property type="protein sequence ID" value="GBC03608.1"/>
    <property type="molecule type" value="Genomic_DNA"/>
</dbReference>
<evidence type="ECO:0000256" key="16">
    <source>
        <dbReference type="SAM" id="MobiDB-lite"/>
    </source>
</evidence>
<dbReference type="CDD" id="cd20263">
    <property type="entry name" value="Complex1_LYR_NDUFB9_LYRM3"/>
    <property type="match status" value="1"/>
</dbReference>